<evidence type="ECO:0000256" key="1">
    <source>
        <dbReference type="SAM" id="MobiDB-lite"/>
    </source>
</evidence>
<dbReference type="EMBL" id="CABM01000017">
    <property type="protein sequence ID" value="CBH96076.1"/>
    <property type="molecule type" value="Genomic_DNA"/>
</dbReference>
<comment type="caution">
    <text evidence="2">The sequence shown here is derived from an EMBL/GenBank/DDBJ whole genome shotgun (WGS) entry which is preliminary data.</text>
</comment>
<accession>E6PMC4</accession>
<proteinExistence type="predicted"/>
<sequence length="142" mass="14016">MNIQGVAGLPDAGGVQKRSAGDLPPIAAKPPAGADASLPGPAHTPAGGATPPASPGTAPAAKSAQAVDKAQKQISAQESSVALTAGLDPGGDHPGQVLVELKDNVTQQVFFHYYLPAEQVAKAATQGTTQDVPPGTLLKGKA</sequence>
<reference evidence="2" key="1">
    <citation type="submission" date="2009-10" db="EMBL/GenBank/DDBJ databases">
        <title>Diversity of trophic interactions inside an arsenic-rich microbial ecosystem.</title>
        <authorList>
            <person name="Bertin P.N."/>
            <person name="Heinrich-Salmeron A."/>
            <person name="Pelletier E."/>
            <person name="Goulhen-Chollet F."/>
            <person name="Arsene-Ploetze F."/>
            <person name="Gallien S."/>
            <person name="Calteau A."/>
            <person name="Vallenet D."/>
            <person name="Casiot C."/>
            <person name="Chane-Woon-Ming B."/>
            <person name="Giloteaux L."/>
            <person name="Barakat M."/>
            <person name="Bonnefoy V."/>
            <person name="Bruneel O."/>
            <person name="Chandler M."/>
            <person name="Cleiss J."/>
            <person name="Duran R."/>
            <person name="Elbaz-Poulichet F."/>
            <person name="Fonknechten N."/>
            <person name="Lauga B."/>
            <person name="Mornico D."/>
            <person name="Ortet P."/>
            <person name="Schaeffer C."/>
            <person name="Siguier P."/>
            <person name="Alexander Thil Smith A."/>
            <person name="Van Dorsselaer A."/>
            <person name="Weissenbach J."/>
            <person name="Medigue C."/>
            <person name="Le Paslier D."/>
        </authorList>
    </citation>
    <scope>NUCLEOTIDE SEQUENCE</scope>
</reference>
<gene>
    <name evidence="2" type="ORF">CARN2_1065</name>
</gene>
<name>E6PMC4_9ZZZZ</name>
<dbReference type="AlphaFoldDB" id="E6PMC4"/>
<protein>
    <submittedName>
        <fullName evidence="2">Uncharacterized protein</fullName>
    </submittedName>
</protein>
<organism evidence="2">
    <name type="scientific">mine drainage metagenome</name>
    <dbReference type="NCBI Taxonomy" id="410659"/>
    <lineage>
        <taxon>unclassified sequences</taxon>
        <taxon>metagenomes</taxon>
        <taxon>ecological metagenomes</taxon>
    </lineage>
</organism>
<feature type="compositionally biased region" description="Low complexity" evidence="1">
    <location>
        <begin position="39"/>
        <end position="61"/>
    </location>
</feature>
<evidence type="ECO:0000313" key="2">
    <source>
        <dbReference type="EMBL" id="CBH96076.1"/>
    </source>
</evidence>
<feature type="region of interest" description="Disordered" evidence="1">
    <location>
        <begin position="1"/>
        <end position="77"/>
    </location>
</feature>